<dbReference type="PROSITE" id="PS50075">
    <property type="entry name" value="CARRIER"/>
    <property type="match status" value="6"/>
</dbReference>
<dbReference type="InterPro" id="IPR042104">
    <property type="entry name" value="PKS_dehydratase_sf"/>
</dbReference>
<feature type="domain" description="Ketosynthase family 3 (KS3)" evidence="14">
    <location>
        <begin position="1498"/>
        <end position="1931"/>
    </location>
</feature>
<dbReference type="PROSITE" id="PS00012">
    <property type="entry name" value="PHOSPHOPANTETHEINE"/>
    <property type="match status" value="3"/>
</dbReference>
<dbReference type="SUPFAM" id="SSF52096">
    <property type="entry name" value="ClpP/crotonase"/>
    <property type="match status" value="1"/>
</dbReference>
<dbReference type="Gene3D" id="3.30.70.3290">
    <property type="match status" value="1"/>
</dbReference>
<dbReference type="Pfam" id="PF02801">
    <property type="entry name" value="Ketoacyl-synt_C"/>
    <property type="match status" value="6"/>
</dbReference>
<dbReference type="Gene3D" id="1.10.1200.10">
    <property type="entry name" value="ACP-like"/>
    <property type="match status" value="6"/>
</dbReference>
<dbReference type="EMBL" id="JAFLNF010000001">
    <property type="protein sequence ID" value="MBO0344282.1"/>
    <property type="molecule type" value="Genomic_DNA"/>
</dbReference>
<dbReference type="InterPro" id="IPR020841">
    <property type="entry name" value="PKS_Beta-ketoAc_synthase_dom"/>
</dbReference>
<dbReference type="InterPro" id="IPR014031">
    <property type="entry name" value="Ketoacyl_synth_C"/>
</dbReference>
<evidence type="ECO:0000256" key="6">
    <source>
        <dbReference type="ARBA" id="ARBA00022679"/>
    </source>
</evidence>
<dbReference type="Pfam" id="PF21089">
    <property type="entry name" value="PKS_DH_N"/>
    <property type="match status" value="1"/>
</dbReference>
<dbReference type="InterPro" id="IPR029045">
    <property type="entry name" value="ClpP/crotonase-like_dom_sf"/>
</dbReference>
<feature type="region of interest" description="Disordered" evidence="12">
    <location>
        <begin position="2489"/>
        <end position="2509"/>
    </location>
</feature>
<comment type="function">
    <text evidence="10">Involved in production of the polyketide antibiotic thailandamide.</text>
</comment>
<comment type="subcellular location">
    <subcellularLocation>
        <location evidence="1">Cytoplasm</location>
    </subcellularLocation>
</comment>
<dbReference type="PANTHER" id="PTHR43775">
    <property type="entry name" value="FATTY ACID SYNTHASE"/>
    <property type="match status" value="1"/>
</dbReference>
<dbReference type="CDD" id="cd08953">
    <property type="entry name" value="KR_2_SDR_x"/>
    <property type="match status" value="2"/>
</dbReference>
<dbReference type="Pfam" id="PF00550">
    <property type="entry name" value="PP-binding"/>
    <property type="match status" value="7"/>
</dbReference>
<comment type="catalytic activity">
    <reaction evidence="9">
        <text>a (3S)-3-hydroxyacyl-CoA + NAD(+) = a 3-oxoacyl-CoA + NADH + H(+)</text>
        <dbReference type="Rhea" id="RHEA:22432"/>
        <dbReference type="ChEBI" id="CHEBI:15378"/>
        <dbReference type="ChEBI" id="CHEBI:57318"/>
        <dbReference type="ChEBI" id="CHEBI:57540"/>
        <dbReference type="ChEBI" id="CHEBI:57945"/>
        <dbReference type="ChEBI" id="CHEBI:90726"/>
        <dbReference type="EC" id="1.1.1.35"/>
    </reaction>
</comment>
<keyword evidence="7" id="KW-0677">Repeat</keyword>
<dbReference type="InterPro" id="IPR050091">
    <property type="entry name" value="PKS_NRPS_Biosynth_Enz"/>
</dbReference>
<dbReference type="InterPro" id="IPR054514">
    <property type="entry name" value="RhiE-like_linker"/>
</dbReference>
<feature type="region of interest" description="Disordered" evidence="12">
    <location>
        <begin position="2366"/>
        <end position="2388"/>
    </location>
</feature>
<evidence type="ECO:0000313" key="17">
    <source>
        <dbReference type="Proteomes" id="UP000664779"/>
    </source>
</evidence>
<dbReference type="SUPFAM" id="SSF47336">
    <property type="entry name" value="ACP-like"/>
    <property type="match status" value="7"/>
</dbReference>
<feature type="domain" description="PKS/mFAS DH" evidence="15">
    <location>
        <begin position="6673"/>
        <end position="6953"/>
    </location>
</feature>
<dbReference type="Pfam" id="PF00109">
    <property type="entry name" value="ketoacyl-synt"/>
    <property type="match status" value="6"/>
</dbReference>
<dbReference type="Gene3D" id="1.10.1240.100">
    <property type="match status" value="4"/>
</dbReference>
<dbReference type="InterPro" id="IPR020806">
    <property type="entry name" value="PKS_PP-bd"/>
</dbReference>
<dbReference type="Pfam" id="PF22336">
    <property type="entry name" value="RhiE-like_linker"/>
    <property type="match status" value="4"/>
</dbReference>
<evidence type="ECO:0000256" key="9">
    <source>
        <dbReference type="ARBA" id="ARBA00049556"/>
    </source>
</evidence>
<dbReference type="CDD" id="cd06558">
    <property type="entry name" value="crotonase-like"/>
    <property type="match status" value="1"/>
</dbReference>
<dbReference type="InterPro" id="IPR032821">
    <property type="entry name" value="PKS_assoc"/>
</dbReference>
<dbReference type="InterPro" id="IPR057326">
    <property type="entry name" value="KR_dom"/>
</dbReference>
<dbReference type="RefSeq" id="WP_206938220.1">
    <property type="nucleotide sequence ID" value="NZ_JAFLNF010000001.1"/>
</dbReference>
<evidence type="ECO:0000256" key="2">
    <source>
        <dbReference type="ARBA" id="ARBA00004792"/>
    </source>
</evidence>
<dbReference type="InterPro" id="IPR029063">
    <property type="entry name" value="SAM-dependent_MTases_sf"/>
</dbReference>
<keyword evidence="17" id="KW-1185">Reference proteome</keyword>
<dbReference type="Gene3D" id="6.20.390.20">
    <property type="match status" value="1"/>
</dbReference>
<evidence type="ECO:0000259" key="13">
    <source>
        <dbReference type="PROSITE" id="PS50075"/>
    </source>
</evidence>
<dbReference type="InterPro" id="IPR014030">
    <property type="entry name" value="Ketoacyl_synth_N"/>
</dbReference>
<dbReference type="CDD" id="cd02440">
    <property type="entry name" value="AdoMet_MTases"/>
    <property type="match status" value="1"/>
</dbReference>
<feature type="domain" description="Carrier" evidence="13">
    <location>
        <begin position="2391"/>
        <end position="2465"/>
    </location>
</feature>
<feature type="domain" description="Carrier" evidence="13">
    <location>
        <begin position="5840"/>
        <end position="5917"/>
    </location>
</feature>
<dbReference type="GO" id="GO:0031177">
    <property type="term" value="F:phosphopantetheine binding"/>
    <property type="evidence" value="ECO:0007669"/>
    <property type="project" value="InterPro"/>
</dbReference>
<evidence type="ECO:0000256" key="12">
    <source>
        <dbReference type="SAM" id="MobiDB-lite"/>
    </source>
</evidence>
<evidence type="ECO:0000256" key="5">
    <source>
        <dbReference type="ARBA" id="ARBA00022553"/>
    </source>
</evidence>
<evidence type="ECO:0000256" key="7">
    <source>
        <dbReference type="ARBA" id="ARBA00022737"/>
    </source>
</evidence>
<evidence type="ECO:0000256" key="8">
    <source>
        <dbReference type="ARBA" id="ARBA00023268"/>
    </source>
</evidence>
<dbReference type="InterPro" id="IPR018201">
    <property type="entry name" value="Ketoacyl_synth_AS"/>
</dbReference>
<dbReference type="GO" id="GO:0005737">
    <property type="term" value="C:cytoplasm"/>
    <property type="evidence" value="ECO:0007669"/>
    <property type="project" value="UniProtKB-SubCell"/>
</dbReference>
<feature type="region of interest" description="N-terminal hotdog fold" evidence="11">
    <location>
        <begin position="6673"/>
        <end position="6790"/>
    </location>
</feature>
<dbReference type="InterPro" id="IPR013968">
    <property type="entry name" value="PKS_KR"/>
</dbReference>
<dbReference type="PROSITE" id="PS00606">
    <property type="entry name" value="KS3_1"/>
    <property type="match status" value="3"/>
</dbReference>
<keyword evidence="4" id="KW-0963">Cytoplasm</keyword>
<dbReference type="Gene3D" id="3.90.226.10">
    <property type="entry name" value="2-enoyl-CoA Hydratase, Chain A, domain 1"/>
    <property type="match status" value="1"/>
</dbReference>
<dbReference type="InterPro" id="IPR036736">
    <property type="entry name" value="ACP-like_sf"/>
</dbReference>
<feature type="domain" description="Carrier" evidence="13">
    <location>
        <begin position="5949"/>
        <end position="6025"/>
    </location>
</feature>
<feature type="region of interest" description="C-terminal hotdog fold" evidence="11">
    <location>
        <begin position="739"/>
        <end position="884"/>
    </location>
</feature>
<dbReference type="GO" id="GO:0004315">
    <property type="term" value="F:3-oxoacyl-[acyl-carrier-protein] synthase activity"/>
    <property type="evidence" value="ECO:0007669"/>
    <property type="project" value="InterPro"/>
</dbReference>
<evidence type="ECO:0000256" key="3">
    <source>
        <dbReference type="ARBA" id="ARBA00022450"/>
    </source>
</evidence>
<feature type="domain" description="PKS/mFAS DH" evidence="15">
    <location>
        <begin position="601"/>
        <end position="884"/>
    </location>
</feature>
<reference evidence="16" key="1">
    <citation type="submission" date="2021-03" db="EMBL/GenBank/DDBJ databases">
        <title>Roseibium sp. CAU 1637 isolated from Incheon.</title>
        <authorList>
            <person name="Kim W."/>
        </authorList>
    </citation>
    <scope>NUCLEOTIDE SEQUENCE</scope>
    <source>
        <strain evidence="16">CAU 1637</strain>
    </source>
</reference>
<dbReference type="InterPro" id="IPR013217">
    <property type="entry name" value="Methyltransf_12"/>
</dbReference>
<dbReference type="Pfam" id="PF16197">
    <property type="entry name" value="KAsynt_C_assoc"/>
    <property type="match status" value="2"/>
</dbReference>
<dbReference type="Pfam" id="PF22621">
    <property type="entry name" value="CurL-like_PKS_C"/>
    <property type="match status" value="1"/>
</dbReference>
<dbReference type="Gene3D" id="3.40.50.720">
    <property type="entry name" value="NAD(P)-binding Rossmann-like Domain"/>
    <property type="match status" value="2"/>
</dbReference>
<dbReference type="Proteomes" id="UP000664779">
    <property type="component" value="Unassembled WGS sequence"/>
</dbReference>
<keyword evidence="6" id="KW-0808">Transferase</keyword>
<feature type="domain" description="Ketosynthase family 3 (KS3)" evidence="14">
    <location>
        <begin position="7"/>
        <end position="437"/>
    </location>
</feature>
<dbReference type="Gene3D" id="3.40.47.10">
    <property type="match status" value="6"/>
</dbReference>
<feature type="active site" description="Proton acceptor; for dehydratase activity" evidence="11">
    <location>
        <position position="6702"/>
    </location>
</feature>
<dbReference type="GO" id="GO:0005886">
    <property type="term" value="C:plasma membrane"/>
    <property type="evidence" value="ECO:0007669"/>
    <property type="project" value="TreeGrafter"/>
</dbReference>
<feature type="domain" description="Carrier" evidence="13">
    <location>
        <begin position="4016"/>
        <end position="4093"/>
    </location>
</feature>
<feature type="domain" description="Ketosynthase family 3 (KS3)" evidence="14">
    <location>
        <begin position="6073"/>
        <end position="6493"/>
    </location>
</feature>
<evidence type="ECO:0000256" key="1">
    <source>
        <dbReference type="ARBA" id="ARBA00004496"/>
    </source>
</evidence>
<comment type="caution">
    <text evidence="16">The sequence shown here is derived from an EMBL/GenBank/DDBJ whole genome shotgun (WGS) entry which is preliminary data.</text>
</comment>
<dbReference type="PANTHER" id="PTHR43775:SF37">
    <property type="entry name" value="SI:DKEY-61P9.11"/>
    <property type="match status" value="1"/>
</dbReference>
<dbReference type="SUPFAM" id="SSF53335">
    <property type="entry name" value="S-adenosyl-L-methionine-dependent methyltransferases"/>
    <property type="match status" value="1"/>
</dbReference>
<feature type="domain" description="Ketosynthase family 3 (KS3)" evidence="14">
    <location>
        <begin position="2513"/>
        <end position="2936"/>
    </location>
</feature>
<name>A0A939EM06_9HYPH</name>
<feature type="active site" description="Proton donor; for dehydratase activity" evidence="11">
    <location>
        <position position="6866"/>
    </location>
</feature>
<dbReference type="Gene3D" id="3.10.129.110">
    <property type="entry name" value="Polyketide synthase dehydratase"/>
    <property type="match status" value="3"/>
</dbReference>
<dbReference type="InterPro" id="IPR009081">
    <property type="entry name" value="PP-bd_ACP"/>
</dbReference>
<feature type="domain" description="Ketosynthase family 3 (KS3)" evidence="14">
    <location>
        <begin position="3529"/>
        <end position="3962"/>
    </location>
</feature>
<dbReference type="InterPro" id="IPR036291">
    <property type="entry name" value="NAD(P)-bd_dom_sf"/>
</dbReference>
<dbReference type="SMART" id="SM00822">
    <property type="entry name" value="PKS_KR"/>
    <property type="match status" value="2"/>
</dbReference>
<organism evidence="16 17">
    <name type="scientific">Roseibium limicola</name>
    <dbReference type="NCBI Taxonomy" id="2816037"/>
    <lineage>
        <taxon>Bacteria</taxon>
        <taxon>Pseudomonadati</taxon>
        <taxon>Pseudomonadota</taxon>
        <taxon>Alphaproteobacteria</taxon>
        <taxon>Hyphomicrobiales</taxon>
        <taxon>Stappiaceae</taxon>
        <taxon>Roseibium</taxon>
    </lineage>
</organism>
<dbReference type="Pfam" id="PF08659">
    <property type="entry name" value="KR"/>
    <property type="match status" value="2"/>
</dbReference>
<feature type="region of interest" description="N-terminal hotdog fold" evidence="11">
    <location>
        <begin position="601"/>
        <end position="725"/>
    </location>
</feature>
<dbReference type="GO" id="GO:0071770">
    <property type="term" value="P:DIM/DIP cell wall layer assembly"/>
    <property type="evidence" value="ECO:0007669"/>
    <property type="project" value="TreeGrafter"/>
</dbReference>
<dbReference type="SMART" id="SM00825">
    <property type="entry name" value="PKS_KS"/>
    <property type="match status" value="6"/>
</dbReference>
<feature type="compositionally biased region" description="Polar residues" evidence="12">
    <location>
        <begin position="5937"/>
        <end position="5947"/>
    </location>
</feature>
<dbReference type="InterPro" id="IPR016039">
    <property type="entry name" value="Thiolase-like"/>
</dbReference>
<dbReference type="SMART" id="SM00823">
    <property type="entry name" value="PKS_PP"/>
    <property type="match status" value="7"/>
</dbReference>
<dbReference type="InterPro" id="IPR001753">
    <property type="entry name" value="Enoyl-CoA_hydra/iso"/>
</dbReference>
<dbReference type="InterPro" id="IPR049552">
    <property type="entry name" value="PKS_DH_N"/>
</dbReference>
<feature type="domain" description="Carrier" evidence="13">
    <location>
        <begin position="3407"/>
        <end position="3480"/>
    </location>
</feature>
<gene>
    <name evidence="16" type="ORF">J0X15_03520</name>
</gene>
<dbReference type="InterPro" id="IPR049900">
    <property type="entry name" value="PKS_mFAS_DH"/>
</dbReference>
<dbReference type="NCBIfam" id="NF005496">
    <property type="entry name" value="PRK07110.1"/>
    <property type="match status" value="1"/>
</dbReference>
<dbReference type="Pfam" id="PF14765">
    <property type="entry name" value="PS-DH"/>
    <property type="match status" value="2"/>
</dbReference>
<feature type="region of interest" description="C-terminal hotdog fold" evidence="11">
    <location>
        <begin position="6801"/>
        <end position="6953"/>
    </location>
</feature>
<dbReference type="Pfam" id="PF00378">
    <property type="entry name" value="ECH_1"/>
    <property type="match status" value="1"/>
</dbReference>
<feature type="active site" description="Proton donor; for dehydratase activity" evidence="11">
    <location>
        <position position="800"/>
    </location>
</feature>
<keyword evidence="5" id="KW-0597">Phosphoprotein</keyword>
<dbReference type="GO" id="GO:0006633">
    <property type="term" value="P:fatty acid biosynthetic process"/>
    <property type="evidence" value="ECO:0007669"/>
    <property type="project" value="InterPro"/>
</dbReference>
<dbReference type="SMART" id="SM01294">
    <property type="entry name" value="PKS_PP_betabranch"/>
    <property type="match status" value="4"/>
</dbReference>
<accession>A0A939EM06</accession>
<feature type="active site" description="Proton acceptor; for dehydratase activity" evidence="11">
    <location>
        <position position="630"/>
    </location>
</feature>
<dbReference type="CDD" id="cd00833">
    <property type="entry name" value="PKS"/>
    <property type="match status" value="6"/>
</dbReference>
<sequence length="6963" mass="743248">MAQKLQREPVAIVGLGLRLPGADNLDEFWDHLAAERSLIREVPADRWNAGDLKGDPSKGNKTNSIWGGFVEDADCFDAAFFGISPREAAWMDPQQRFALEMAWHAIEDAGYRASDLAGSNTGVFMGVCHWDYAELLEKHLAQIDAYMPTGIAFSIIANRVSHFFDFQGPSITNDTACAASLTSVYEAVRAIQDGTCEMALAGGVNLIWSPNHFVAFSKAGMLSKDGRGKAFDDAADGYVRGEGGAVVLLKPLSKALEDGDAIHAVIRGIGINHGGRTNSLTVTNPNAQAELIRKVHREAGASPDTIDYIEAHGPGTPLGDPIEISGLKQAFETLCDENDVVLEEQTCGIGSVKTNIGHLEGAAGVAGIVKVLAALKHEQIPANAGFNKLNRLIDLSGSPFRIQSACTDWPRSHDHIRRACVSSFGFGGSNAHVLMEEAPEQRSSGVVKTAVLHVIPLSAASEEGLTDYAERLLAFVKRTKGRDAILADLAHTFQMARAPLEMRCAFAARTTEELADALRSYLNGSERAGCVLPETASAPKSGKVSEDVATALRWVAGEDVSWGDGATAPRRAIHAPLYPFTRERHWMDLSLGAKDQRPVPHPLLHRNTSLIDGCRFETRLTGDEFVLSDHHVGDTKVLPGVASLEMGRAAAKLAGGLPSSGFAITNVVWSKPIQLLDAQPVFVETLIERKSAQRLDFSVRTRDAAGPQSAAANMQGRIETGQAIEPVTADLEGLKRRCGERLDPQACYERLLQSGVNHGPAFRAMSQVYRGENEALALLKLPRRLQQSLDAMPLHPVLLDAGIQAWVAIDKDAPSGAGVPFSCGRIEVLAPCTVVMWAHVRMRKTQSVASSVRHLDIDLFDKEGHQTAVIRDLVLRILSPAEDTVSTDVAEENTALEPVDMPLVVMDGGWHPAPLQITAGRTKGKIRLLLAGMDAALASSLRARTGCVVDLLPDLSGLDNASAAKAVFLATYDVVRDTLASRAALPGHILVFAPTSLPSSVTAPLAGLFKTAVIENPKLSGRVVTLDGDMTVDRLVAIASSESVGGDSLTELRYDAGGLRSAWLPVSETDTADTEALTIDPDGVYWITGGLGELGQIFARWIITRGARRLVLSGRRQEADDAGRARLDALRKDGVEVVYTACNVADLADVDRVVRTIQGTVGDLKGIIHAAGILDDGYILTRDAADVVDVLAPKVIGSVHLDQATRSLPIDFYILCSSIASVFGNAGQAGYAAANAFMDAFAEERAALVARGDRFGKTVAIAWPLWQDGGMTVDASTQAAMKRRLGLTPLPTDAGLAALEAILQGPASPRSTVLYGDLDRIDAVLADYGQTAELNEQTTNNATIDNSEPKGGFDDAALLPKTIDLVRTILSDVLELEAGRIRSNRKLDEYGLDSIAIVESTNRLEEVLGPLSKTLFFEFVDLDGVGNHLVAEHRAALEALFADDLAAIKATNATEAALQDLSAPRAIAAEAASVDFVASAPEKGVQSDKAPTGDERALHDIAIVGLSLHVSNADSQDAFWTMLSEGIDGFEPVPAERWNNGALLHGERDILGKTVVKTGAFLPDIDKFDPRYFRISQAEAELMSPEVRLFLQASVEAFEDAGYSRETMARKLSGDVAVIVGSMTNEYDLYGFQNMLMRGSLASGSYTGTVPNMVSYYYGFTGPSYFLDTMCSASSTCVHEAVHMLRAGRCKMALAGGVSLLLHPQKLIATSQEHFTTKSADVIRGYGLGAEGTILGEGVGALVLKPLVDAQRDGDHIYGVITGSGISNAGVRNGFTVPSPNQQAVAIEQALDDAGISPATIGYIEGHGSGTALGDPIEIKALTQVFRKHTDAVQTCPIGTVKSNVAHLLGASGLAGIVKVLSQLKHKQLAPSLHAETLNPDIPFAASPFYVQRDLAPWQRLSGEDGQELPLRAGVTSIGAGGMNSHIIIEEAAEPLGRLMTEGSELLVFSALGANQLRAVLTRFCAYLQDNSDAALADIAFTLQVGRNELTSRLALVADSRLEALDAIKAFLGGEPAAGFLQYTASILDCDPPSDVQQIQAACVARDLKKVAAAWSAGASIDWDLLRSGRDVRRISLPAYPFEKIRCWYQEEPDVPSVVNPLGARSKLHPFIGLNCSDATGLRYKTTLHLKELRDYVFAIAGKDTVIATVAVDIIAAAAQISGVASHPGISSLEILQAPVWQDVKDLELEVKPGSDRSAVTVSVVTHTGQCSPWLSALVADVASAGDRSIDISGLRKAALRVQETAEVYANFQKRRVNFGPYLESIQQIWHLPDGAHLCHLREDQPQQDFFKRQTHLPAPALGAALQVLQIVTGDNADIDAIETIELRGSDVSYILCQKRADGGFDLAFCEADGSVSASMSGVTLRSRAGAEQSPPRKDKSAVSSPGASSEVLHSKLREMAAAILKFTPADLGAREAFHDLGFDSISLTGYANDISEAFGIDLSPAVFFEYEHIEALAEHLVTRHGVMSAQTEKTVTPVETKASSAFDDVKISGGGAQGDHPLPSESRDAEPDARIAIIGMAGRFPGSPDVETYFDNLLAGQDLTSGIPLARYSPSYAERFRKLDFSGKGGFLEDIDRFDAGFFKISPVEAERLDPQQRLLLETSWRALENAGYTPEELPRQTGVFVGITSLDYADVWRSEGLETDGYLATGNSLAMAANRLSHQFNLNGPSQAIDTACSSSLIALLRARDALRMGQCSAAIVGGVNLCLSLEGFEGPHKAGMLSPTGHCHTFGAAADGYTRGEGVAALLLKPLAEAERDGDRILGVLAGGAENHGGRSGALTAPNAKVQARLIVEAMAGLDPASISYIEAHGTGTELGDPVEINGLRSAFAQLSVADQHASLQIGLGSVKSNIGHLEAVAGLAGVIKVLMAMDRGLLPATLFSEPLNPHIDLDGTPFKVLTRQQVWEPQASGAPRRAGVSSFGFGGANAHVVLESYDKPSGHVRSPLARHEFANTRFWIPGVEPQEAASSRCEDQRALLFSTDWKKAAGSGTPFTGRRIAIGCGIRIAVGRNASVRSLSLVDGDIATQYAGAASQLLEMLRVQMTAMDDEAVLIQLAVPADGEGAVFGGLGAMLRTAMVEDPRVVAQVIETPVTTTPEAVADWLEENAQHAGVTHIRYENGGCYIRQWQELNGPESRFNWNDGGVYLVTGGMGGLGRLVAEDIARTAINPVLVLTGSKPLDEERSAFLERLRELGAVAGYRQANVADFAAVDRLVRHILEVHGHLNGVVHCSGVLRDGYIATKSSEDLKAVLAPKSYGALALRDACAALDLDVFVLFSSLASPFGNVGQADYAAANGFLDALAATSNGKITSINWPLWLDGGMAVDVTTKEALFRRMGQRPLETAAGLEALHRCLASGKSQVAVVAGAHSSIKTFFAAAATDAGLGGSHTASEVASSTALDPALLSATRSSLRKLFAKVSGVSEQAIDPDALLEDYGIDSLMITRLNTELAGLFEALPKTLFFRFRTLAAISVYLVGEQTQACRSWTGFSGSMPSAMSGPSHKIGSQRSNSVGAADAAKQEIRPASQDEPIAIIGLSGTYPDAPDLTAFWRNLETGRDSVREIPADRWEIEGFFEPDQDEAAAGAKSYSKWGAFLEGFADFDPAFFKISPREAAAMDPQERLFLMSAWQALEDGGYTRDRLKAVAGTSHGSAEVGVFAGVTKTGYALHGPFRTDGGAVIRPSTSFSGLANRVSQFLDLSGPSLPVDTMCSSSLTAIHEACSALRSGSCAIAIAGGVNLYLHPSNYVELSAAHMLSPSGRCHSFGSEADGFVPGEGVGCVVLKPLSKAVADGDRIHAVIRGSAVNHGGRTNGFTVPNPQAQRNVIRKALDQAGLQASDIGYIEAHGTGTELGDPIEVDGLTQAFALDTDASGFCVLGSVKSNIGHLEAAAGIAGVTKAILQLKRRRFVPSLHAQQINPNIDLEKSPFVLCRETRSWETVASRIAGISSFGAGGANAHVIIEEWLDAGSGTHEEADGGGPHAIILSGRTPEKLREQAEQLLAYLHATADGQVSDKLPDLAQVSDSLCAELGRLLNVHSRDIDPEDTFDALGLDVAHAYQLVRWLKETFGLHRSIADIEMAGSVERLSQSIASTPCESLAVGASPRLQDIAYTLQVGREDMDARLGLLVRDGAELVETLASWLAGSEPEPPVFVGEAQGQKAKLSALGADDVIEEVISRAWDSGRYETVLRLWVEGLTVPWLALRKSTPARIISLPTYPFDRTRFWIPEQQRASRHTQTQPTSFSELRREVEAGAGDTVLRDEQDALDIAIAGVLYAMLPSLSVRDIAPAYRRWFESVKPLVASRAHQLKASDGDAWAHWEKQKAEGRSSAQMQLAEAALRALPDILTGQTKATEVLFPDGRQSLVEAVYKENAVAARFSRAAANVAAQAVKAVTASQAKLRILEIGAGTGGTTEPVLDALIPFANRIGEYLYTDLSRAFLIHAERSYADRIPGLKTALLNVEKPIADQKIAAGSYDLVIAANVLHATADIRDTLENVRQMMVPGGVLLLNETSKATFFTHVTFGLLEGWWRFTDPERRISGTPSLDTENWRKALGETGFDWIAASSAEEQDLGQQIIVARADTATPHDPQETLRSVGQSRSESMPASVAALVAPTGVVSSAISTKPAGVPRLRAVLRQALADTLNVAASLIDEKRSFADYGLDSILGAEFVHRLRKVLGIDLDQTVLYDFTNAQRLEAHLRDDHSIIVGEEIVDRPAVATPEPRSTTAPVMAQGEHEAIAIVGASGRFAKSETIDELWQHLISGRDLVEPVSRFDLTRFYKDQEEGSYGRHGSFLAGIDQFDPVFFGISGTEATYMDPQQRLFLEEAWSTLENAGHAGEDIIGSRCGVFVGCAHGDYQDLFTEQPPGQAFWGNTTSLIPARISYWLDLKGPAVAVDTACSSSLVALHMACQSIRNGECDMALAGGVFVQCSSRFFRYANAAQMLSPSGRCAAFGKGADGIVPGEAVGAVLLRPLSDALSDGDTILGVIAASGTNQDGTTNGITAPSALSQERLIRQVYEQAGIDASSIGFVEAHGTGTVLGDPIEHAALLRAFSDAEPDGGKIHLGSVKSNIGHATTAAGIVGLAKVLWSLKQGSIPPTLHFAGGNSAIDFNKGPFTVNEQPVAWSKVTGTKRRAAISSFGFSGTNAHVVIEDGPEEASISEPASGQLFVLSARTEDQLGHQAKRLNLHLERHSNLLPEDVAFTLIAGRRHLAHRLAVVARDLQELQFKLKSWMSGQATEDLETGHVINGGSASTETTEPAGIATGSGETARALVLARLAKAYVAGGQPVPGDLFVSPRKRVPLPSYPFARKSYWVGEAPPAATRSDTALVQAVSDDTPASTDAAASGERQCATMPKRVSLKRPAAMAAAVGARDVVRSQKVNLAPLKPHSALAQASNYRLDLKSDEDGVRVLQLQRGGSRSLVSSLTAEFASASGSETVRAFVLSLDLHPLTELSALQSGDLAPLKQCAVPVVLSLNGEVTEAVAALATQADFVVFSDANGRGPDLLAGAICVLPEKVEAKALEIGRQIAAAPHLSLTLLKHHMRHELPPLLKGPKPAVWDLNFADNADASSMGAARKVPLATKVMELSLLEDGVACLTMNERDGCNMFTPAFMDGLEEAFAKIGELSDAKVVVLTGHASYFACGGTADGLAELQRGEGKFTDRCIYSLPLSCPLPVIAAMQGHGIGAGWSLGMYCDQAVFASEGSYHSNYLWYGFTPGAGATMIFPHRLGDALGREVLFTAREYRGKELAQRATHLTVLPSRDVLSKAMTAAHNLARKSKAELLDLKASQSQSLRDSLDAVLSREFVMHQKTLIGNQVVNERIAEKFGPAPVEASANSPAGQGVKAAVIASLAEDLMIAAEDINEGGSFLELGLDSILAVTWIRNLNKQFQIDLPATVVYAYPTVGALADHVVQLAGVSLPETKPQDPTSPEPVASPQTQRPTETPVQPRALKSKVIASLATDLMIDVSDIGEGDSFLDLGLDSILAVTWIRNLNRAFDISLPATAVYAYPTVGALVEHMTELCEASGWLAEASVPHEDEAEALSIEEPETRVPMPVLAIAEARMKPVQTANEPIAIIGSAGQFPKANTLAEYWSNIRSGRDCIEEVPASRWKIEDHYDPDPQAPGKTYCKWMGALEAAGAFDARFFNITPREAELMDPQQRLFLETAWHTIEDAGLDPSQLAGSRCGVYVSSGPSGYQDLVEERNTYSLLGNSGSILASRISYLLDLRGPSLSIDTACSSSLVALAQACESLINHTCDMALAGGVCVLVGPNMFIDTAKVSMLSADGRCFSFDERANGFVPGEGVGAVLLKRLSDAERDGDPIHAVIRGWGTNQDGRTNGITAPNPKAQTALLKGVYDRFEIDPASIGLIECHGTGTPLGDPIEVEGLTDAFADVPTETSCALGSVKSNIGHLLASAGIAGVLKAQLALENREIPPSINLENLNSHIPFDKTPFVVSRDLKPWAQGGHAPRRAGVSSFGFSGTNAHVVLEEYRNAPAVAKTAEPLMFVLSARNKDRLSAYASEMERFVASNQDLDLAALATTLQNGRTTFNERLAFVFRSRDELLRKLAAIEADVALADVHRSPGEPDTVAVFETDEDARALVEKWLHSGRPEQLTKAAELWTKGLSIDWPVSNAPRIHIPAYPFEKTLYWIEPSERAQTASTPTPDTTAHPMLASLPEAGEIGNLAIRLTGNEPYLTTHTSGEERLITALLLPEVARSAMERLTGTPIRSLEHLLWGRPVAINGKPRNLQVSVMSDPEGMLYRLEIDGADASPCHLGSVGPSVAEANRSRYEGFSGTPTGVDITSTFEAFSGHCAVYSGQPVPEAAQVDRVYRDGEVLLGRLALPRGTETDRQGMVFDPFVLDAVWRLVTFRMAGWRADAGDENALAFPLSLETLQSFAPVSQNSLLRISGDCSADGVRGAKIELFNSDGLECLRLEGLRLTKQQQIRDIVFTTSEGAQA</sequence>
<dbReference type="InterPro" id="IPR020807">
    <property type="entry name" value="PKS_DH"/>
</dbReference>
<feature type="domain" description="Carrier" evidence="13">
    <location>
        <begin position="4629"/>
        <end position="4703"/>
    </location>
</feature>
<dbReference type="FunFam" id="3.40.47.10:FF:000019">
    <property type="entry name" value="Polyketide synthase type I"/>
    <property type="match status" value="4"/>
</dbReference>
<evidence type="ECO:0000256" key="11">
    <source>
        <dbReference type="PROSITE-ProRule" id="PRU01363"/>
    </source>
</evidence>
<dbReference type="InterPro" id="IPR049551">
    <property type="entry name" value="PKS_DH_C"/>
</dbReference>
<dbReference type="SMART" id="SM00826">
    <property type="entry name" value="PKS_DH"/>
    <property type="match status" value="1"/>
</dbReference>
<evidence type="ECO:0000313" key="16">
    <source>
        <dbReference type="EMBL" id="MBO0344282.1"/>
    </source>
</evidence>
<feature type="region of interest" description="Disordered" evidence="12">
    <location>
        <begin position="5922"/>
        <end position="5950"/>
    </location>
</feature>
<evidence type="ECO:0000259" key="14">
    <source>
        <dbReference type="PROSITE" id="PS52004"/>
    </source>
</evidence>
<dbReference type="GO" id="GO:0003857">
    <property type="term" value="F:(3S)-3-hydroxyacyl-CoA dehydrogenase (NAD+) activity"/>
    <property type="evidence" value="ECO:0007669"/>
    <property type="project" value="UniProtKB-EC"/>
</dbReference>
<feature type="domain" description="Ketosynthase family 3 (KS3)" evidence="14">
    <location>
        <begin position="4735"/>
        <end position="5152"/>
    </location>
</feature>
<comment type="pathway">
    <text evidence="2">Antibiotic biosynthesis.</text>
</comment>
<dbReference type="GO" id="GO:0004312">
    <property type="term" value="F:fatty acid synthase activity"/>
    <property type="evidence" value="ECO:0007669"/>
    <property type="project" value="TreeGrafter"/>
</dbReference>
<dbReference type="Gene3D" id="3.40.50.150">
    <property type="entry name" value="Vaccinia Virus protein VP39"/>
    <property type="match status" value="1"/>
</dbReference>
<keyword evidence="3" id="KW-0596">Phosphopantetheine</keyword>
<dbReference type="SUPFAM" id="SSF53901">
    <property type="entry name" value="Thiolase-like"/>
    <property type="match status" value="6"/>
</dbReference>
<evidence type="ECO:0000256" key="4">
    <source>
        <dbReference type="ARBA" id="ARBA00022490"/>
    </source>
</evidence>
<evidence type="ECO:0000259" key="15">
    <source>
        <dbReference type="PROSITE" id="PS52019"/>
    </source>
</evidence>
<dbReference type="PROSITE" id="PS52004">
    <property type="entry name" value="KS3_2"/>
    <property type="match status" value="6"/>
</dbReference>
<dbReference type="Pfam" id="PF08242">
    <property type="entry name" value="Methyltransf_12"/>
    <property type="match status" value="1"/>
</dbReference>
<protein>
    <submittedName>
        <fullName evidence="16">SDR family NAD(P)-dependent oxidoreductase</fullName>
    </submittedName>
</protein>
<dbReference type="SUPFAM" id="SSF51735">
    <property type="entry name" value="NAD(P)-binding Rossmann-fold domains"/>
    <property type="match status" value="2"/>
</dbReference>
<evidence type="ECO:0000256" key="10">
    <source>
        <dbReference type="ARBA" id="ARBA00054155"/>
    </source>
</evidence>
<proteinExistence type="predicted"/>
<dbReference type="InterPro" id="IPR006162">
    <property type="entry name" value="Ppantetheine_attach_site"/>
</dbReference>
<keyword evidence="8" id="KW-0511">Multifunctional enzyme</keyword>
<dbReference type="PROSITE" id="PS52019">
    <property type="entry name" value="PKS_MFAS_DH"/>
    <property type="match status" value="2"/>
</dbReference>